<dbReference type="AlphaFoldDB" id="A0A382W5S8"/>
<dbReference type="EMBL" id="UINC01157130">
    <property type="protein sequence ID" value="SVD53950.1"/>
    <property type="molecule type" value="Genomic_DNA"/>
</dbReference>
<sequence>TSASADSGCGSYTWNGVTYNTTGTYTQTFTNVIGCDSVHILNVTIFPYPSFTINSGPVYNTVSCDGYAIITPSSGSAPYTYQWDTSGISFSNNDSAMNLCPGWYVYTVTATSGGCSITDSIEIVFVPCNLELTLDSAISCYGGSAILQAVVVGAATGPYTFELYSLPNQLLQILSNTPNDTIYFFGVTANTFFVTVTDSTYGLCSVDTLVVTQPDSIIFYSTIDSTSNPWTCDGNIVFDSITGGTAPYNYQWFDDNGNLISTNPSIDSLCFGCYALYIT</sequence>
<evidence type="ECO:0000313" key="1">
    <source>
        <dbReference type="EMBL" id="SVD53950.1"/>
    </source>
</evidence>
<organism evidence="1">
    <name type="scientific">marine metagenome</name>
    <dbReference type="NCBI Taxonomy" id="408172"/>
    <lineage>
        <taxon>unclassified sequences</taxon>
        <taxon>metagenomes</taxon>
        <taxon>ecological metagenomes</taxon>
    </lineage>
</organism>
<reference evidence="1" key="1">
    <citation type="submission" date="2018-05" db="EMBL/GenBank/DDBJ databases">
        <authorList>
            <person name="Lanie J.A."/>
            <person name="Ng W.-L."/>
            <person name="Kazmierczak K.M."/>
            <person name="Andrzejewski T.M."/>
            <person name="Davidsen T.M."/>
            <person name="Wayne K.J."/>
            <person name="Tettelin H."/>
            <person name="Glass J.I."/>
            <person name="Rusch D."/>
            <person name="Podicherti R."/>
            <person name="Tsui H.-C.T."/>
            <person name="Winkler M.E."/>
        </authorList>
    </citation>
    <scope>NUCLEOTIDE SEQUENCE</scope>
</reference>
<name>A0A382W5S8_9ZZZZ</name>
<gene>
    <name evidence="1" type="ORF">METZ01_LOCUS406804</name>
</gene>
<protein>
    <recommendedName>
        <fullName evidence="2">Ig-like domain-containing protein</fullName>
    </recommendedName>
</protein>
<proteinExistence type="predicted"/>
<feature type="non-terminal residue" evidence="1">
    <location>
        <position position="1"/>
    </location>
</feature>
<evidence type="ECO:0008006" key="2">
    <source>
        <dbReference type="Google" id="ProtNLM"/>
    </source>
</evidence>
<feature type="non-terminal residue" evidence="1">
    <location>
        <position position="279"/>
    </location>
</feature>
<accession>A0A382W5S8</accession>